<dbReference type="Gene3D" id="2.130.10.10">
    <property type="entry name" value="YVTN repeat-like/Quinoprotein amine dehydrogenase"/>
    <property type="match status" value="1"/>
</dbReference>
<feature type="compositionally biased region" description="Polar residues" evidence="8">
    <location>
        <begin position="8"/>
        <end position="18"/>
    </location>
</feature>
<keyword evidence="1" id="KW-0678">Repressor</keyword>
<dbReference type="PANTHER" id="PTHR19879:SF9">
    <property type="entry name" value="TRANSCRIPTION INITIATION FACTOR TFIID SUBUNIT 5"/>
    <property type="match status" value="1"/>
</dbReference>
<dbReference type="Proteomes" id="UP000623467">
    <property type="component" value="Unassembled WGS sequence"/>
</dbReference>
<dbReference type="Gene3D" id="1.20.5.340">
    <property type="match status" value="1"/>
</dbReference>
<keyword evidence="7" id="KW-0175">Coiled coil</keyword>
<comment type="caution">
    <text evidence="10">The sequence shown here is derived from an EMBL/GenBank/DDBJ whole genome shotgun (WGS) entry which is preliminary data.</text>
</comment>
<feature type="repeat" description="WD" evidence="6">
    <location>
        <begin position="545"/>
        <end position="586"/>
    </location>
</feature>
<feature type="compositionally biased region" description="Basic and acidic residues" evidence="8">
    <location>
        <begin position="249"/>
        <end position="266"/>
    </location>
</feature>
<evidence type="ECO:0000256" key="3">
    <source>
        <dbReference type="ARBA" id="ARBA00022737"/>
    </source>
</evidence>
<feature type="repeat" description="WD" evidence="6">
    <location>
        <begin position="450"/>
        <end position="484"/>
    </location>
</feature>
<evidence type="ECO:0000259" key="9">
    <source>
        <dbReference type="Pfam" id="PF08581"/>
    </source>
</evidence>
<dbReference type="InterPro" id="IPR020472">
    <property type="entry name" value="WD40_PAC1"/>
</dbReference>
<feature type="region of interest" description="Disordered" evidence="8">
    <location>
        <begin position="238"/>
        <end position="316"/>
    </location>
</feature>
<reference evidence="10" key="1">
    <citation type="submission" date="2020-05" db="EMBL/GenBank/DDBJ databases">
        <title>Mycena genomes resolve the evolution of fungal bioluminescence.</title>
        <authorList>
            <person name="Tsai I.J."/>
        </authorList>
    </citation>
    <scope>NUCLEOTIDE SEQUENCE</scope>
    <source>
        <strain evidence="10">160909Yilan</strain>
    </source>
</reference>
<dbReference type="EMBL" id="JACAZH010000008">
    <property type="protein sequence ID" value="KAF7361061.1"/>
    <property type="molecule type" value="Genomic_DNA"/>
</dbReference>
<evidence type="ECO:0000313" key="11">
    <source>
        <dbReference type="Proteomes" id="UP000623467"/>
    </source>
</evidence>
<evidence type="ECO:0000256" key="5">
    <source>
        <dbReference type="ARBA" id="ARBA00023163"/>
    </source>
</evidence>
<dbReference type="InterPro" id="IPR001680">
    <property type="entry name" value="WD40_rpt"/>
</dbReference>
<dbReference type="Pfam" id="PF00400">
    <property type="entry name" value="WD40"/>
    <property type="match status" value="7"/>
</dbReference>
<gene>
    <name evidence="10" type="ORF">MSAN_01137000</name>
</gene>
<dbReference type="PROSITE" id="PS00678">
    <property type="entry name" value="WD_REPEATS_1"/>
    <property type="match status" value="2"/>
</dbReference>
<keyword evidence="4" id="KW-0805">Transcription regulation</keyword>
<keyword evidence="11" id="KW-1185">Reference proteome</keyword>
<feature type="repeat" description="WD" evidence="6">
    <location>
        <begin position="595"/>
        <end position="627"/>
    </location>
</feature>
<sequence>MGAITRSKFVSRQGTGSSEDVVGAQPDPTQRLATIFEAAGLIAESLPFLTIKSNPLWLPPAWFSGLNDGGMKIIKTDPPSDDRLTTRPLRCPHPKHSRRPRYGLEQHVPGALISSLPMQGARDSLAQKHRAAPQDGAVYNARALSDTLDRVKQEFEVLASELTISRDQRERYEATIAAQADELEKIRQALHELEAQHNKVRQQYDYELRALRTEAARQPRPSSAIATLSSPSIFMGGGAAHSPVLDPHLGSRERETRERDIQRARFLEQGSNNKRIKLDQPESNRLPLIGPGSSPSSRRAPTPAAAPPPPPPTQQQSYMNDFLNNLDLATIHPDWKKEGSDWFVIYNPKVKRTLDVSLLHTFIHETVVCCIQFSGDGKYLATGCNRTAQIYDVQSGRKLCVLADDASSKTGDLYIRSVRFSPDGRYLATGAEDERIRVWDIDKQKIRIVFEGHHQDIYSLDFSQDGRRLVSGSGDATVRIWDMDHDHGAPHPRILTAQPESDGDNDDAGVMAVAISPDGSLIAAGCVDALVRVWSVSTMALVDVLRGHQNSVHSVVFTKDGGGIVSGALDNTIRCWDLRGAREKGKKEGPACVVFAGHKDYVLSVGISRDAQWIVSGSKDRGVHFWDSNGVVQCMLQGHKNSVISTSLHPVGNLLATGSGDKLARIWNYNTV</sequence>
<dbReference type="SUPFAM" id="SSF50978">
    <property type="entry name" value="WD40 repeat-like"/>
    <property type="match status" value="1"/>
</dbReference>
<feature type="coiled-coil region" evidence="7">
    <location>
        <begin position="141"/>
        <end position="203"/>
    </location>
</feature>
<evidence type="ECO:0000256" key="8">
    <source>
        <dbReference type="SAM" id="MobiDB-lite"/>
    </source>
</evidence>
<feature type="region of interest" description="Disordered" evidence="8">
    <location>
        <begin position="1"/>
        <end position="26"/>
    </location>
</feature>
<dbReference type="CDD" id="cd00200">
    <property type="entry name" value="WD40"/>
    <property type="match status" value="1"/>
</dbReference>
<dbReference type="PANTHER" id="PTHR19879">
    <property type="entry name" value="TRANSCRIPTION INITIATION FACTOR TFIID"/>
    <property type="match status" value="1"/>
</dbReference>
<feature type="repeat" description="WD" evidence="6">
    <location>
        <begin position="636"/>
        <end position="672"/>
    </location>
</feature>
<feature type="repeat" description="WD" evidence="6">
    <location>
        <begin position="503"/>
        <end position="544"/>
    </location>
</feature>
<dbReference type="AlphaFoldDB" id="A0A8H7D6W0"/>
<keyword evidence="5" id="KW-0804">Transcription</keyword>
<dbReference type="Pfam" id="PF08581">
    <property type="entry name" value="Tup_N"/>
    <property type="match status" value="1"/>
</dbReference>
<feature type="domain" description="Transcriptional repressor Tup1 N-terminal" evidence="9">
    <location>
        <begin position="144"/>
        <end position="214"/>
    </location>
</feature>
<evidence type="ECO:0000256" key="2">
    <source>
        <dbReference type="ARBA" id="ARBA00022574"/>
    </source>
</evidence>
<dbReference type="InterPro" id="IPR015943">
    <property type="entry name" value="WD40/YVTN_repeat-like_dom_sf"/>
</dbReference>
<dbReference type="PROSITE" id="PS50294">
    <property type="entry name" value="WD_REPEATS_REGION"/>
    <property type="match status" value="6"/>
</dbReference>
<dbReference type="PRINTS" id="PR00320">
    <property type="entry name" value="GPROTEINBRPT"/>
</dbReference>
<feature type="compositionally biased region" description="Pro residues" evidence="8">
    <location>
        <begin position="304"/>
        <end position="313"/>
    </location>
</feature>
<organism evidence="10 11">
    <name type="scientific">Mycena sanguinolenta</name>
    <dbReference type="NCBI Taxonomy" id="230812"/>
    <lineage>
        <taxon>Eukaryota</taxon>
        <taxon>Fungi</taxon>
        <taxon>Dikarya</taxon>
        <taxon>Basidiomycota</taxon>
        <taxon>Agaricomycotina</taxon>
        <taxon>Agaricomycetes</taxon>
        <taxon>Agaricomycetidae</taxon>
        <taxon>Agaricales</taxon>
        <taxon>Marasmiineae</taxon>
        <taxon>Mycenaceae</taxon>
        <taxon>Mycena</taxon>
    </lineage>
</organism>
<evidence type="ECO:0000256" key="6">
    <source>
        <dbReference type="PROSITE-ProRule" id="PRU00221"/>
    </source>
</evidence>
<evidence type="ECO:0000256" key="1">
    <source>
        <dbReference type="ARBA" id="ARBA00022491"/>
    </source>
</evidence>
<keyword evidence="3" id="KW-0677">Repeat</keyword>
<evidence type="ECO:0000256" key="4">
    <source>
        <dbReference type="ARBA" id="ARBA00023015"/>
    </source>
</evidence>
<protein>
    <submittedName>
        <fullName evidence="10">Chromatin associated protein</fullName>
    </submittedName>
</protein>
<dbReference type="InterPro" id="IPR036322">
    <property type="entry name" value="WD40_repeat_dom_sf"/>
</dbReference>
<evidence type="ECO:0000313" key="10">
    <source>
        <dbReference type="EMBL" id="KAF7361061.1"/>
    </source>
</evidence>
<dbReference type="InterPro" id="IPR019775">
    <property type="entry name" value="WD40_repeat_CS"/>
</dbReference>
<feature type="compositionally biased region" description="Low complexity" evidence="8">
    <location>
        <begin position="290"/>
        <end position="303"/>
    </location>
</feature>
<dbReference type="InterPro" id="IPR013890">
    <property type="entry name" value="Tscrpt_rep_Tup1_N"/>
</dbReference>
<keyword evidence="2 6" id="KW-0853">WD repeat</keyword>
<name>A0A8H7D6W0_9AGAR</name>
<evidence type="ECO:0000256" key="7">
    <source>
        <dbReference type="SAM" id="Coils"/>
    </source>
</evidence>
<dbReference type="SMART" id="SM00320">
    <property type="entry name" value="WD40"/>
    <property type="match status" value="7"/>
</dbReference>
<feature type="repeat" description="WD" evidence="6">
    <location>
        <begin position="415"/>
        <end position="449"/>
    </location>
</feature>
<dbReference type="PROSITE" id="PS50082">
    <property type="entry name" value="WD_REPEATS_2"/>
    <property type="match status" value="6"/>
</dbReference>
<proteinExistence type="predicted"/>
<dbReference type="OrthoDB" id="17410at2759"/>
<accession>A0A8H7D6W0</accession>